<protein>
    <submittedName>
        <fullName evidence="1">Uncharacterized protein</fullName>
    </submittedName>
</protein>
<evidence type="ECO:0000313" key="1">
    <source>
        <dbReference type="EMBL" id="NYD38743.1"/>
    </source>
</evidence>
<organism evidence="1 2">
    <name type="scientific">Actinomycetospora corticicola</name>
    <dbReference type="NCBI Taxonomy" id="663602"/>
    <lineage>
        <taxon>Bacteria</taxon>
        <taxon>Bacillati</taxon>
        <taxon>Actinomycetota</taxon>
        <taxon>Actinomycetes</taxon>
        <taxon>Pseudonocardiales</taxon>
        <taxon>Pseudonocardiaceae</taxon>
        <taxon>Actinomycetospora</taxon>
    </lineage>
</organism>
<dbReference type="AlphaFoldDB" id="A0A7Y9E021"/>
<keyword evidence="2" id="KW-1185">Reference proteome</keyword>
<comment type="caution">
    <text evidence="1">The sequence shown here is derived from an EMBL/GenBank/DDBJ whole genome shotgun (WGS) entry which is preliminary data.</text>
</comment>
<accession>A0A7Y9E021</accession>
<gene>
    <name evidence="1" type="ORF">BJ983_004845</name>
</gene>
<sequence length="38" mass="3895">MPFTLTVTDRAGGRDQVTVQIGGRTVSGTVTTGDIVTS</sequence>
<proteinExistence type="predicted"/>
<reference evidence="1 2" key="1">
    <citation type="submission" date="2020-07" db="EMBL/GenBank/DDBJ databases">
        <title>Sequencing the genomes of 1000 actinobacteria strains.</title>
        <authorList>
            <person name="Klenk H.-P."/>
        </authorList>
    </citation>
    <scope>NUCLEOTIDE SEQUENCE [LARGE SCALE GENOMIC DNA]</scope>
    <source>
        <strain evidence="1 2">DSM 45772</strain>
    </source>
</reference>
<evidence type="ECO:0000313" key="2">
    <source>
        <dbReference type="Proteomes" id="UP000535890"/>
    </source>
</evidence>
<dbReference type="EMBL" id="JACCBN010000001">
    <property type="protein sequence ID" value="NYD38743.1"/>
    <property type="molecule type" value="Genomic_DNA"/>
</dbReference>
<dbReference type="Proteomes" id="UP000535890">
    <property type="component" value="Unassembled WGS sequence"/>
</dbReference>
<name>A0A7Y9E021_9PSEU</name>